<dbReference type="EMBL" id="REGN01005531">
    <property type="protein sequence ID" value="RNA13006.1"/>
    <property type="molecule type" value="Genomic_DNA"/>
</dbReference>
<organism evidence="1 2">
    <name type="scientific">Brachionus plicatilis</name>
    <name type="common">Marine rotifer</name>
    <name type="synonym">Brachionus muelleri</name>
    <dbReference type="NCBI Taxonomy" id="10195"/>
    <lineage>
        <taxon>Eukaryota</taxon>
        <taxon>Metazoa</taxon>
        <taxon>Spiralia</taxon>
        <taxon>Gnathifera</taxon>
        <taxon>Rotifera</taxon>
        <taxon>Eurotatoria</taxon>
        <taxon>Monogononta</taxon>
        <taxon>Pseudotrocha</taxon>
        <taxon>Ploima</taxon>
        <taxon>Brachionidae</taxon>
        <taxon>Brachionus</taxon>
    </lineage>
</organism>
<feature type="non-terminal residue" evidence="1">
    <location>
        <position position="1"/>
    </location>
</feature>
<dbReference type="PROSITE" id="PS51450">
    <property type="entry name" value="LRR"/>
    <property type="match status" value="1"/>
</dbReference>
<comment type="caution">
    <text evidence="1">The sequence shown here is derived from an EMBL/GenBank/DDBJ whole genome shotgun (WGS) entry which is preliminary data.</text>
</comment>
<keyword evidence="2" id="KW-1185">Reference proteome</keyword>
<reference evidence="1 2" key="1">
    <citation type="journal article" date="2018" name="Sci. Rep.">
        <title>Genomic signatures of local adaptation to the degree of environmental predictability in rotifers.</title>
        <authorList>
            <person name="Franch-Gras L."/>
            <person name="Hahn C."/>
            <person name="Garcia-Roger E.M."/>
            <person name="Carmona M.J."/>
            <person name="Serra M."/>
            <person name="Gomez A."/>
        </authorList>
    </citation>
    <scope>NUCLEOTIDE SEQUENCE [LARGE SCALE GENOMIC DNA]</scope>
    <source>
        <strain evidence="1">HYR1</strain>
    </source>
</reference>
<proteinExistence type="predicted"/>
<dbReference type="Proteomes" id="UP000276133">
    <property type="component" value="Unassembled WGS sequence"/>
</dbReference>
<protein>
    <submittedName>
        <fullName evidence="1">Uncharacterized protein</fullName>
    </submittedName>
</protein>
<accession>A0A3M7QNM8</accession>
<evidence type="ECO:0000313" key="1">
    <source>
        <dbReference type="EMBL" id="RNA13006.1"/>
    </source>
</evidence>
<dbReference type="InterPro" id="IPR001611">
    <property type="entry name" value="Leu-rich_rpt"/>
</dbReference>
<sequence>TCDIISKKKISKGENLEKLNLENYNLKNIDKLEQSNMEADLIQVLSGETISSQSRIQKKRIVVSNN</sequence>
<name>A0A3M7QNM8_BRAPC</name>
<gene>
    <name evidence="1" type="ORF">BpHYR1_033671</name>
</gene>
<evidence type="ECO:0000313" key="2">
    <source>
        <dbReference type="Proteomes" id="UP000276133"/>
    </source>
</evidence>
<dbReference type="AlphaFoldDB" id="A0A3M7QNM8"/>